<protein>
    <submittedName>
        <fullName evidence="9">EAL domain-containing protein</fullName>
    </submittedName>
</protein>
<evidence type="ECO:0000259" key="5">
    <source>
        <dbReference type="PROSITE" id="PS50113"/>
    </source>
</evidence>
<dbReference type="InterPro" id="IPR003660">
    <property type="entry name" value="HAMP_dom"/>
</dbReference>
<dbReference type="CDD" id="cd01949">
    <property type="entry name" value="GGDEF"/>
    <property type="match status" value="1"/>
</dbReference>
<feature type="coiled-coil region" evidence="1">
    <location>
        <begin position="253"/>
        <end position="280"/>
    </location>
</feature>
<name>A0ABX1MZ89_9RHOO</name>
<dbReference type="PROSITE" id="PS50885">
    <property type="entry name" value="HAMP"/>
    <property type="match status" value="1"/>
</dbReference>
<dbReference type="SMART" id="SM00091">
    <property type="entry name" value="PAS"/>
    <property type="match status" value="1"/>
</dbReference>
<dbReference type="Pfam" id="PF13185">
    <property type="entry name" value="GAF_2"/>
    <property type="match status" value="1"/>
</dbReference>
<evidence type="ECO:0000256" key="2">
    <source>
        <dbReference type="SAM" id="MobiDB-lite"/>
    </source>
</evidence>
<dbReference type="SUPFAM" id="SSF141868">
    <property type="entry name" value="EAL domain-like"/>
    <property type="match status" value="1"/>
</dbReference>
<dbReference type="SUPFAM" id="SSF158472">
    <property type="entry name" value="HAMP domain-like"/>
    <property type="match status" value="1"/>
</dbReference>
<dbReference type="InterPro" id="IPR003018">
    <property type="entry name" value="GAF"/>
</dbReference>
<dbReference type="Gene3D" id="3.30.450.20">
    <property type="entry name" value="PAS domain"/>
    <property type="match status" value="1"/>
</dbReference>
<dbReference type="RefSeq" id="WP_169208545.1">
    <property type="nucleotide sequence ID" value="NZ_CP059560.1"/>
</dbReference>
<dbReference type="CDD" id="cd06225">
    <property type="entry name" value="HAMP"/>
    <property type="match status" value="1"/>
</dbReference>
<keyword evidence="3" id="KW-1133">Transmembrane helix</keyword>
<dbReference type="InterPro" id="IPR013767">
    <property type="entry name" value="PAS_fold"/>
</dbReference>
<reference evidence="9 10" key="1">
    <citation type="submission" date="2019-12" db="EMBL/GenBank/DDBJ databases">
        <title>Comparative genomics gives insights into the taxonomy of the Azoarcus-Aromatoleum group and reveals separate origins of nif in the plant-associated Azoarcus and non-plant-associated Aromatoleum sub-groups.</title>
        <authorList>
            <person name="Lafos M."/>
            <person name="Maluk M."/>
            <person name="Batista M."/>
            <person name="Junghare M."/>
            <person name="Carmona M."/>
            <person name="Faoro H."/>
            <person name="Cruz L.M."/>
            <person name="Battistoni F."/>
            <person name="De Souza E."/>
            <person name="Pedrosa F."/>
            <person name="Chen W.-M."/>
            <person name="Poole P.S."/>
            <person name="Dixon R.A."/>
            <person name="James E.K."/>
        </authorList>
    </citation>
    <scope>NUCLEOTIDE SEQUENCE [LARGE SCALE GENOMIC DNA]</scope>
    <source>
        <strain evidence="9 10">ToN1</strain>
    </source>
</reference>
<keyword evidence="3" id="KW-0472">Membrane</keyword>
<dbReference type="PANTHER" id="PTHR44757:SF2">
    <property type="entry name" value="BIOFILM ARCHITECTURE MAINTENANCE PROTEIN MBAA"/>
    <property type="match status" value="1"/>
</dbReference>
<feature type="domain" description="HAMP" evidence="7">
    <location>
        <begin position="323"/>
        <end position="375"/>
    </location>
</feature>
<dbReference type="InterPro" id="IPR043128">
    <property type="entry name" value="Rev_trsase/Diguanyl_cyclase"/>
</dbReference>
<dbReference type="PROSITE" id="PS50887">
    <property type="entry name" value="GGDEF"/>
    <property type="match status" value="1"/>
</dbReference>
<feature type="domain" description="PAC" evidence="5">
    <location>
        <begin position="486"/>
        <end position="536"/>
    </location>
</feature>
<dbReference type="NCBIfam" id="TIGR00229">
    <property type="entry name" value="sensory_box"/>
    <property type="match status" value="1"/>
</dbReference>
<dbReference type="Pfam" id="PF00672">
    <property type="entry name" value="HAMP"/>
    <property type="match status" value="1"/>
</dbReference>
<dbReference type="SMART" id="SM00267">
    <property type="entry name" value="GGDEF"/>
    <property type="match status" value="1"/>
</dbReference>
<feature type="domain" description="EAL" evidence="6">
    <location>
        <begin position="892"/>
        <end position="1146"/>
    </location>
</feature>
<evidence type="ECO:0000313" key="10">
    <source>
        <dbReference type="Proteomes" id="UP000652074"/>
    </source>
</evidence>
<dbReference type="SUPFAM" id="SSF55785">
    <property type="entry name" value="PYP-like sensor domain (PAS domain)"/>
    <property type="match status" value="1"/>
</dbReference>
<dbReference type="Gene3D" id="6.10.340.10">
    <property type="match status" value="1"/>
</dbReference>
<feature type="transmembrane region" description="Helical" evidence="3">
    <location>
        <begin position="25"/>
        <end position="45"/>
    </location>
</feature>
<evidence type="ECO:0000256" key="3">
    <source>
        <dbReference type="SAM" id="Phobius"/>
    </source>
</evidence>
<keyword evidence="3" id="KW-0812">Transmembrane</keyword>
<evidence type="ECO:0000256" key="1">
    <source>
        <dbReference type="SAM" id="Coils"/>
    </source>
</evidence>
<dbReference type="InterPro" id="IPR035965">
    <property type="entry name" value="PAS-like_dom_sf"/>
</dbReference>
<comment type="caution">
    <text evidence="9">The sequence shown here is derived from an EMBL/GenBank/DDBJ whole genome shotgun (WGS) entry which is preliminary data.</text>
</comment>
<sequence length="1153" mass="125494">MASRPLGRGGSLPESFARLSLGARLRIGFTLLVALTLAVGVASLASHRRIGTLFEEHFAVELQIAELSLLANHALLRARRYEKDFLLAVPVLGYEESRTRYVTLVRTNLATLREHLAAIGALAREADMRNEVKAIESAARGFENDFLVAAGLQGQLGSRGDGLVGMLRTAAHRIEALIPAEAHRLRADLLAMRRFEKDYMITDSAPHARRFADAGERFAATVVREPLPVALRGEVAGALHDYREAFLAYEAVSDELETTREQYLEAVHQIESQLQRLHADARTRASSTRDELRSFEHFAGSALLLTGVLAAALGLAIGYLFSRSIRRSIAQTMNFAQRLAAGDLDVRLRSDGGDEFATLNVALNDMAGALQSAQRREAQRSTELAASNAALLREVDERSQAERTLRASEARVRSILESAADGVVITDAAGRITMVNARTEMLFGYSRSELLGQTVELLVPERFRAQHSEQRSDYHGTPHSDVNGMRRPGIFARRRDGSEFPADISRAVMAHDGEAQVIAVVRDISTQVRAENELRRLNRTLRMLTLCNEALVRAQNEGELLGTVCGHLVELGGYRLAWVGLALDDPARSVHPAAMAGVGADYLRTLDVSWADVPSGQGPTGRAIRLGTTQTCIDIPGDPAYAPWRTEAQRRGFTSSIALPLTAAGRTVGALNIYASEGDAFDLQEVALLEELANDLAYGLRSLRERDARQRAERELAHQAHYDTLTGLANRHLFRDRLEQGLVHARRNGRTVAVALLDLDRFKAINDTLGQARGDILLKEAARRLQGPLRNGDTVARLASDEFAILLDDLAAAEDVAPLVGRLLEDVAAPLDIAGHGVYSTASLGISLFPRDGQDAEALLGAADIAMHNAKSAGGNAFRFYAPEMNLRATAQLALASALRSAIDNGELRVFYQPKASLCDGRVTSAEALVRWQHPERGMVSPADFIPVAEDTGLIVPLGEWVLRETCRQQAAWIAEGFAVPPVAVNLSARQFRQENLPQTVRAALVAAGLDPHCLQLEITESTVMHDVDRAVAMLRELNAIGIGVALDDFGTGYSSLAYLKRFPIDQLKIDRAFVRDIASDPEDAAICRAVIGLAHSLDLTVVAEGVETRPQLEFLRANACDEMQGFLFSRPVPAAEYAALLATGRVLSLDGD</sequence>
<dbReference type="InterPro" id="IPR029787">
    <property type="entry name" value="Nucleotide_cyclase"/>
</dbReference>
<dbReference type="Pfam" id="PF00563">
    <property type="entry name" value="EAL"/>
    <property type="match status" value="1"/>
</dbReference>
<dbReference type="InterPro" id="IPR001633">
    <property type="entry name" value="EAL_dom"/>
</dbReference>
<dbReference type="Proteomes" id="UP000652074">
    <property type="component" value="Unassembled WGS sequence"/>
</dbReference>
<dbReference type="SMART" id="SM00065">
    <property type="entry name" value="GAF"/>
    <property type="match status" value="1"/>
</dbReference>
<dbReference type="SUPFAM" id="SSF55781">
    <property type="entry name" value="GAF domain-like"/>
    <property type="match status" value="1"/>
</dbReference>
<gene>
    <name evidence="9" type="ORF">GPA26_22425</name>
</gene>
<dbReference type="Pfam" id="PF00990">
    <property type="entry name" value="GGDEF"/>
    <property type="match status" value="1"/>
</dbReference>
<dbReference type="CDD" id="cd01948">
    <property type="entry name" value="EAL"/>
    <property type="match status" value="1"/>
</dbReference>
<keyword evidence="1" id="KW-0175">Coiled coil</keyword>
<dbReference type="Pfam" id="PF00989">
    <property type="entry name" value="PAS"/>
    <property type="match status" value="1"/>
</dbReference>
<evidence type="ECO:0000313" key="9">
    <source>
        <dbReference type="EMBL" id="NMF91224.1"/>
    </source>
</evidence>
<accession>A0ABX1MZ89</accession>
<proteinExistence type="predicted"/>
<organism evidence="9 10">
    <name type="scientific">Aromatoleum petrolei</name>
    <dbReference type="NCBI Taxonomy" id="76116"/>
    <lineage>
        <taxon>Bacteria</taxon>
        <taxon>Pseudomonadati</taxon>
        <taxon>Pseudomonadota</taxon>
        <taxon>Betaproteobacteria</taxon>
        <taxon>Rhodocyclales</taxon>
        <taxon>Rhodocyclaceae</taxon>
        <taxon>Aromatoleum</taxon>
    </lineage>
</organism>
<dbReference type="InterPro" id="IPR029016">
    <property type="entry name" value="GAF-like_dom_sf"/>
</dbReference>
<dbReference type="InterPro" id="IPR052155">
    <property type="entry name" value="Biofilm_reg_signaling"/>
</dbReference>
<dbReference type="PROSITE" id="PS50113">
    <property type="entry name" value="PAC"/>
    <property type="match status" value="1"/>
</dbReference>
<dbReference type="InterPro" id="IPR000700">
    <property type="entry name" value="PAS-assoc_C"/>
</dbReference>
<feature type="domain" description="GGDEF" evidence="8">
    <location>
        <begin position="750"/>
        <end position="883"/>
    </location>
</feature>
<dbReference type="Gene3D" id="3.30.70.270">
    <property type="match status" value="1"/>
</dbReference>
<dbReference type="CDD" id="cd00130">
    <property type="entry name" value="PAS"/>
    <property type="match status" value="1"/>
</dbReference>
<dbReference type="InterPro" id="IPR035919">
    <property type="entry name" value="EAL_sf"/>
</dbReference>
<evidence type="ECO:0000259" key="8">
    <source>
        <dbReference type="PROSITE" id="PS50887"/>
    </source>
</evidence>
<dbReference type="InterPro" id="IPR000014">
    <property type="entry name" value="PAS"/>
</dbReference>
<dbReference type="SMART" id="SM00052">
    <property type="entry name" value="EAL"/>
    <property type="match status" value="1"/>
</dbReference>
<feature type="transmembrane region" description="Helical" evidence="3">
    <location>
        <begin position="298"/>
        <end position="321"/>
    </location>
</feature>
<dbReference type="PANTHER" id="PTHR44757">
    <property type="entry name" value="DIGUANYLATE CYCLASE DGCP"/>
    <property type="match status" value="1"/>
</dbReference>
<dbReference type="SMART" id="SM00304">
    <property type="entry name" value="HAMP"/>
    <property type="match status" value="1"/>
</dbReference>
<dbReference type="Gene3D" id="3.20.20.450">
    <property type="entry name" value="EAL domain"/>
    <property type="match status" value="1"/>
</dbReference>
<feature type="domain" description="PAS" evidence="4">
    <location>
        <begin position="408"/>
        <end position="461"/>
    </location>
</feature>
<feature type="compositionally biased region" description="Basic and acidic residues" evidence="2">
    <location>
        <begin position="468"/>
        <end position="478"/>
    </location>
</feature>
<evidence type="ECO:0000259" key="7">
    <source>
        <dbReference type="PROSITE" id="PS50885"/>
    </source>
</evidence>
<evidence type="ECO:0000259" key="4">
    <source>
        <dbReference type="PROSITE" id="PS50112"/>
    </source>
</evidence>
<dbReference type="SUPFAM" id="SSF55073">
    <property type="entry name" value="Nucleotide cyclase"/>
    <property type="match status" value="1"/>
</dbReference>
<dbReference type="Gene3D" id="3.30.450.40">
    <property type="match status" value="1"/>
</dbReference>
<dbReference type="PROSITE" id="PS50883">
    <property type="entry name" value="EAL"/>
    <property type="match status" value="1"/>
</dbReference>
<dbReference type="NCBIfam" id="TIGR00254">
    <property type="entry name" value="GGDEF"/>
    <property type="match status" value="1"/>
</dbReference>
<feature type="region of interest" description="Disordered" evidence="2">
    <location>
        <begin position="468"/>
        <end position="487"/>
    </location>
</feature>
<dbReference type="InterPro" id="IPR000160">
    <property type="entry name" value="GGDEF_dom"/>
</dbReference>
<keyword evidence="10" id="KW-1185">Reference proteome</keyword>
<evidence type="ECO:0000259" key="6">
    <source>
        <dbReference type="PROSITE" id="PS50883"/>
    </source>
</evidence>
<dbReference type="PROSITE" id="PS50112">
    <property type="entry name" value="PAS"/>
    <property type="match status" value="1"/>
</dbReference>
<dbReference type="EMBL" id="WTVR01000071">
    <property type="protein sequence ID" value="NMF91224.1"/>
    <property type="molecule type" value="Genomic_DNA"/>
</dbReference>